<gene>
    <name evidence="2" type="ORF">Fcan01_07992</name>
</gene>
<accession>A0A226ENK8</accession>
<sequence>MSYEHSILYYRAGLSVITTCLIFGGSRQVSGIVFRRESRESYSNNAVGDSWEKEIGRSSESLRSYNDRDYQQHFSEGGGILIDNSNFAHEADLDEETKKVKEEKIKWKGWNYLDTSKGGWTPHEKTVSFQFLDDDGRYAHAPPRWPHDEYMLQFGHPFVPQDFGLKNGSDAANVGISNALSETNNFESNRAHEWQKLRPYPSKGHFIGPGFYDGSTSSLAYNPPPPYNTHQAITDSTITTSSASASSSGVDSGDGQIPNAVSESATHGKLFPGAYGGSPYDYYRRKRLRLKLHPGLIAAPIAGFAAYKAVSAIASKPLLFELGWVGNKPNIDFGGGWGWPQQPRPPYPYYPNPYPSPVIHPIHIPPGHGGPIVPILRPKRVQQNPQKSAWWNPFAALTPRFQNKKDDRTFCCQDEKEPRTI</sequence>
<reference evidence="2 3" key="1">
    <citation type="submission" date="2015-12" db="EMBL/GenBank/DDBJ databases">
        <title>The genome of Folsomia candida.</title>
        <authorList>
            <person name="Faddeeva A."/>
            <person name="Derks M.F."/>
            <person name="Anvar Y."/>
            <person name="Smit S."/>
            <person name="Van Straalen N."/>
            <person name="Roelofs D."/>
        </authorList>
    </citation>
    <scope>NUCLEOTIDE SEQUENCE [LARGE SCALE GENOMIC DNA]</scope>
    <source>
        <strain evidence="2 3">VU population</strain>
        <tissue evidence="2">Whole body</tissue>
    </source>
</reference>
<feature type="compositionally biased region" description="Low complexity" evidence="1">
    <location>
        <begin position="238"/>
        <end position="257"/>
    </location>
</feature>
<keyword evidence="3" id="KW-1185">Reference proteome</keyword>
<evidence type="ECO:0000313" key="3">
    <source>
        <dbReference type="Proteomes" id="UP000198287"/>
    </source>
</evidence>
<evidence type="ECO:0000256" key="1">
    <source>
        <dbReference type="SAM" id="MobiDB-lite"/>
    </source>
</evidence>
<dbReference type="Proteomes" id="UP000198287">
    <property type="component" value="Unassembled WGS sequence"/>
</dbReference>
<feature type="region of interest" description="Disordered" evidence="1">
    <location>
        <begin position="238"/>
        <end position="263"/>
    </location>
</feature>
<organism evidence="2 3">
    <name type="scientific">Folsomia candida</name>
    <name type="common">Springtail</name>
    <dbReference type="NCBI Taxonomy" id="158441"/>
    <lineage>
        <taxon>Eukaryota</taxon>
        <taxon>Metazoa</taxon>
        <taxon>Ecdysozoa</taxon>
        <taxon>Arthropoda</taxon>
        <taxon>Hexapoda</taxon>
        <taxon>Collembola</taxon>
        <taxon>Entomobryomorpha</taxon>
        <taxon>Isotomoidea</taxon>
        <taxon>Isotomidae</taxon>
        <taxon>Proisotominae</taxon>
        <taxon>Folsomia</taxon>
    </lineage>
</organism>
<proteinExistence type="predicted"/>
<dbReference type="AlphaFoldDB" id="A0A226ENK8"/>
<dbReference type="EMBL" id="LNIX01000003">
    <property type="protein sequence ID" value="OXA58798.1"/>
    <property type="molecule type" value="Genomic_DNA"/>
</dbReference>
<name>A0A226ENK8_FOLCA</name>
<evidence type="ECO:0000313" key="2">
    <source>
        <dbReference type="EMBL" id="OXA58798.1"/>
    </source>
</evidence>
<comment type="caution">
    <text evidence="2">The sequence shown here is derived from an EMBL/GenBank/DDBJ whole genome shotgun (WGS) entry which is preliminary data.</text>
</comment>
<protein>
    <submittedName>
        <fullName evidence="2">Uncharacterized protein</fullName>
    </submittedName>
</protein>